<dbReference type="SUPFAM" id="SSF51126">
    <property type="entry name" value="Pectin lyase-like"/>
    <property type="match status" value="1"/>
</dbReference>
<organism evidence="1">
    <name type="scientific">marine sediment metagenome</name>
    <dbReference type="NCBI Taxonomy" id="412755"/>
    <lineage>
        <taxon>unclassified sequences</taxon>
        <taxon>metagenomes</taxon>
        <taxon>ecological metagenomes</taxon>
    </lineage>
</organism>
<proteinExistence type="predicted"/>
<dbReference type="InterPro" id="IPR011050">
    <property type="entry name" value="Pectin_lyase_fold/virulence"/>
</dbReference>
<dbReference type="EMBL" id="BARU01034814">
    <property type="protein sequence ID" value="GAH67942.1"/>
    <property type="molecule type" value="Genomic_DNA"/>
</dbReference>
<feature type="non-terminal residue" evidence="1">
    <location>
        <position position="170"/>
    </location>
</feature>
<protein>
    <recommendedName>
        <fullName evidence="2">G8 domain-containing protein</fullName>
    </recommendedName>
</protein>
<evidence type="ECO:0000313" key="1">
    <source>
        <dbReference type="EMBL" id="GAH67942.1"/>
    </source>
</evidence>
<dbReference type="AlphaFoldDB" id="X1HEV7"/>
<name>X1HEV7_9ZZZZ</name>
<accession>X1HEV7</accession>
<comment type="caution">
    <text evidence="1">The sequence shown here is derived from an EMBL/GenBank/DDBJ whole genome shotgun (WGS) entry which is preliminary data.</text>
</comment>
<reference evidence="1" key="1">
    <citation type="journal article" date="2014" name="Front. Microbiol.">
        <title>High frequency of phylogenetically diverse reductive dehalogenase-homologous genes in deep subseafloor sedimentary metagenomes.</title>
        <authorList>
            <person name="Kawai M."/>
            <person name="Futagami T."/>
            <person name="Toyoda A."/>
            <person name="Takaki Y."/>
            <person name="Nishi S."/>
            <person name="Hori S."/>
            <person name="Arai W."/>
            <person name="Tsubouchi T."/>
            <person name="Morono Y."/>
            <person name="Uchiyama I."/>
            <person name="Ito T."/>
            <person name="Fujiyama A."/>
            <person name="Inagaki F."/>
            <person name="Takami H."/>
        </authorList>
    </citation>
    <scope>NUCLEOTIDE SEQUENCE</scope>
    <source>
        <strain evidence="1">Expedition CK06-06</strain>
    </source>
</reference>
<gene>
    <name evidence="1" type="ORF">S03H2_54598</name>
</gene>
<evidence type="ECO:0008006" key="2">
    <source>
        <dbReference type="Google" id="ProtNLM"/>
    </source>
</evidence>
<sequence length="170" mass="18199">MSLVILTQSVLAITTSGTLTQDEIWTGKVLITGDVVIPEGVTLTILPGTLITFSGDGSDNDVETAVLNELWLGKSNLIVRGDLIIQGKENSRVVIGGFSLDANRPTPVWWGGIIFEGLNVASLIEYTEIRYADVALVFTGHSLPWIVNSAIADNDVGIMTFDLSSPRIIG</sequence>